<proteinExistence type="predicted"/>
<dbReference type="Proteomes" id="UP000001817">
    <property type="component" value="Chromosome 3"/>
</dbReference>
<name>Q13I29_PARXL</name>
<dbReference type="KEGG" id="bxe:Bxe_C0348"/>
<dbReference type="EMBL" id="CP000272">
    <property type="protein sequence ID" value="ABE36260.1"/>
    <property type="molecule type" value="Genomic_DNA"/>
</dbReference>
<gene>
    <name evidence="2" type="ORF">Bxe_C0348</name>
</gene>
<dbReference type="STRING" id="266265.Bxe_C0348"/>
<evidence type="ECO:0000256" key="1">
    <source>
        <dbReference type="SAM" id="MobiDB-lite"/>
    </source>
</evidence>
<accession>Q13I29</accession>
<dbReference type="AlphaFoldDB" id="Q13I29"/>
<feature type="region of interest" description="Disordered" evidence="1">
    <location>
        <begin position="1"/>
        <end position="35"/>
    </location>
</feature>
<evidence type="ECO:0000313" key="2">
    <source>
        <dbReference type="EMBL" id="ABE36260.1"/>
    </source>
</evidence>
<protein>
    <submittedName>
        <fullName evidence="2">Uncharacterized protein</fullName>
    </submittedName>
</protein>
<sequence>MPDTSADIDQSPVPSGTIAPVQSGSNGPPYRPGNRPMIFVRTGSRFYASTLPSHRPDVRRAAQDAGVMARPSPRVITLAHHAVVAMTEAVSDTHAKRTQV</sequence>
<keyword evidence="3" id="KW-1185">Reference proteome</keyword>
<organism evidence="2 3">
    <name type="scientific">Paraburkholderia xenovorans (strain LB400)</name>
    <dbReference type="NCBI Taxonomy" id="266265"/>
    <lineage>
        <taxon>Bacteria</taxon>
        <taxon>Pseudomonadati</taxon>
        <taxon>Pseudomonadota</taxon>
        <taxon>Betaproteobacteria</taxon>
        <taxon>Burkholderiales</taxon>
        <taxon>Burkholderiaceae</taxon>
        <taxon>Paraburkholderia</taxon>
    </lineage>
</organism>
<evidence type="ECO:0000313" key="3">
    <source>
        <dbReference type="Proteomes" id="UP000001817"/>
    </source>
</evidence>
<reference evidence="2 3" key="1">
    <citation type="journal article" date="2006" name="Proc. Natl. Acad. Sci. U.S.A.">
        <title>Burkholderia xenovorans LB400 harbors a multi-replicon, 9.73-Mbp genome shaped for versatility.</title>
        <authorList>
            <person name="Chain P.S."/>
            <person name="Denef V.J."/>
            <person name="Konstantinidis K.T."/>
            <person name="Vergez L.M."/>
            <person name="Agullo L."/>
            <person name="Reyes V.L."/>
            <person name="Hauser L."/>
            <person name="Cordova M."/>
            <person name="Gomez L."/>
            <person name="Gonzalez M."/>
            <person name="Land M."/>
            <person name="Lao V."/>
            <person name="Larimer F."/>
            <person name="LiPuma J.J."/>
            <person name="Mahenthiralingam E."/>
            <person name="Malfatti S.A."/>
            <person name="Marx C.J."/>
            <person name="Parnell J.J."/>
            <person name="Ramette A."/>
            <person name="Richardson P."/>
            <person name="Seeger M."/>
            <person name="Smith D."/>
            <person name="Spilker T."/>
            <person name="Sul W.J."/>
            <person name="Tsoi T.V."/>
            <person name="Ulrich L.E."/>
            <person name="Zhulin I.B."/>
            <person name="Tiedje J.M."/>
        </authorList>
    </citation>
    <scope>NUCLEOTIDE SEQUENCE [LARGE SCALE GENOMIC DNA]</scope>
    <source>
        <strain evidence="2 3">LB400</strain>
    </source>
</reference>